<name>A0ABW7FZW0_9BURK</name>
<dbReference type="PANTHER" id="PTHR43221">
    <property type="entry name" value="PROTEASE HTPX"/>
    <property type="match status" value="1"/>
</dbReference>
<dbReference type="Gene3D" id="3.30.2010.10">
    <property type="entry name" value="Metalloproteases ('zincins'), catalytic domain"/>
    <property type="match status" value="1"/>
</dbReference>
<evidence type="ECO:0000256" key="7">
    <source>
        <dbReference type="ARBA" id="ARBA00022801"/>
    </source>
</evidence>
<reference evidence="14 15" key="1">
    <citation type="submission" date="2024-09" db="EMBL/GenBank/DDBJ databases">
        <title>Novel species of the genus Pelomonas and Roseateles isolated from streams.</title>
        <authorList>
            <person name="Lu H."/>
        </authorList>
    </citation>
    <scope>NUCLEOTIDE SEQUENCE [LARGE SCALE GENOMIC DNA]</scope>
    <source>
        <strain evidence="14 15">BYS96W</strain>
    </source>
</reference>
<evidence type="ECO:0000256" key="3">
    <source>
        <dbReference type="ARBA" id="ARBA00022475"/>
    </source>
</evidence>
<evidence type="ECO:0000256" key="1">
    <source>
        <dbReference type="ARBA" id="ARBA00001947"/>
    </source>
</evidence>
<dbReference type="PANTHER" id="PTHR43221:SF1">
    <property type="entry name" value="PROTEASE HTPX"/>
    <property type="match status" value="1"/>
</dbReference>
<evidence type="ECO:0000256" key="9">
    <source>
        <dbReference type="ARBA" id="ARBA00022989"/>
    </source>
</evidence>
<dbReference type="CDD" id="cd07328">
    <property type="entry name" value="M48_Ste24p_like"/>
    <property type="match status" value="1"/>
</dbReference>
<keyword evidence="10" id="KW-0482">Metalloprotease</keyword>
<dbReference type="InterPro" id="IPR050083">
    <property type="entry name" value="HtpX_protease"/>
</dbReference>
<sequence length="1229" mass="133327">MQQQQPAGSRPAFEPAATPRSYRLRVWGAVAALVGFLVAYFGLAGWFAWTAWRLGRGALAGRDDALWAALVALCALLLAVFMFKALLFRQRRDEDHSLEIQPASQPALFAELYAVADAVGAPRPHRVLLSARVNAAVFYDLSPLNLLFPTKKNLEIGLGLVNVLTRSELRAVLAHEFGHFAQRAMSVGRWVYVAQQIAGRLVAQRDLLDSFLKKLGNFDVRVAWIGWLLSLIVWAIRSLVDSVFTGVQLLQRSLSREMEYGADAVAVALTGSDALVHALYKLQTADSDWDRAVGIASQLKAREQCVLDLFALQSVITERTGRVLDDDRYGRLPVQGGGPARLFDTADSAVPQMWRTHPLNHEREARAKADYRSGKVDDRSAWTLFHDAQALRTQLTRRLFDLPAAAQPVDDAALQAALDQHFGGELARPRYRGVYLGRALTRHVATPQELVGELPAGTDGIRRLVSLYPASLGEAVRRWRRVDAQKASGEHLRLQAELRRHDRAARETHLALARALGDGSEARLRGLLAQLHYAEHMSANLRDLRGVLAHTVQVLSAGRITASVRKRVLVAADELHEALEDLHGQAGQLRLDAATLKRMDVQSWAAVLGPLRLGPPSADNLGDWLNVIDGWLDQAEQALGRLRAAVLGELLDAEARVACGEAQTSLPDDALPATPSRYPVLLEGAERPRALKPTLWARFLAAQGRGAAAARVLVAGAIVAGVLSFGGGYGDINVHVLNGLDRPVRVKLGSVRAVTLPAFGSAQLSLGPDSRLGVVAETLQGELIERFEVALDDGAGEPVYNIAGAAPLVELSFSYGREAQNPPPRVVGAPRWSTQHAHIFFADPPASVSVKAGQTEVRRVLYSAADAAPGLQFSLLQNDAAAVERLSEQHLRWDRPNSPVRVSWLSQLRGRPGYERIMKAALAREPANVDLLRERFDTLSAEALKPMCDDLGRRAALAGADGDLTYLAARCLPDGPERDAALHDGLRRFPNHAWLAYGAAWMEAGAGSWRVALRNYELARAEPMLAPFATIEANRLRRLLGETPWSADGESFGPPSRLLTALGFEVRAGSVISQPASYAQLAAGQPDQAAAVSAAPTPHLLRLAAASDGASAELRQRAAELPAGAGVEAQTYWTALALAEREGWPAPELPDGALGAIEPEQWRRMEAFHAALASSATLGGAEKLLQGLSLELRGQAYSMAVVRLGNQAPPAWREGAKRLLLAHERPYFN</sequence>
<dbReference type="EC" id="3.4.24.-" evidence="14"/>
<evidence type="ECO:0000256" key="11">
    <source>
        <dbReference type="ARBA" id="ARBA00023136"/>
    </source>
</evidence>
<evidence type="ECO:0000256" key="2">
    <source>
        <dbReference type="ARBA" id="ARBA00004651"/>
    </source>
</evidence>
<gene>
    <name evidence="14" type="ORF">ACG00X_00140</name>
</gene>
<feature type="domain" description="Peptidase M48" evidence="13">
    <location>
        <begin position="159"/>
        <end position="367"/>
    </location>
</feature>
<keyword evidence="7 14" id="KW-0378">Hydrolase</keyword>
<dbReference type="RefSeq" id="WP_394485751.1">
    <property type="nucleotide sequence ID" value="NZ_JBIGIA010000001.1"/>
</dbReference>
<keyword evidence="11 12" id="KW-0472">Membrane</keyword>
<comment type="cofactor">
    <cofactor evidence="1">
        <name>Zn(2+)</name>
        <dbReference type="ChEBI" id="CHEBI:29105"/>
    </cofactor>
</comment>
<dbReference type="InterPro" id="IPR001915">
    <property type="entry name" value="Peptidase_M48"/>
</dbReference>
<evidence type="ECO:0000256" key="4">
    <source>
        <dbReference type="ARBA" id="ARBA00022670"/>
    </source>
</evidence>
<evidence type="ECO:0000313" key="14">
    <source>
        <dbReference type="EMBL" id="MFG6455234.1"/>
    </source>
</evidence>
<evidence type="ECO:0000256" key="10">
    <source>
        <dbReference type="ARBA" id="ARBA00023049"/>
    </source>
</evidence>
<feature type="transmembrane region" description="Helical" evidence="12">
    <location>
        <begin position="65"/>
        <end position="87"/>
    </location>
</feature>
<keyword evidence="3" id="KW-1003">Cell membrane</keyword>
<evidence type="ECO:0000256" key="6">
    <source>
        <dbReference type="ARBA" id="ARBA00022723"/>
    </source>
</evidence>
<keyword evidence="9 12" id="KW-1133">Transmembrane helix</keyword>
<dbReference type="GO" id="GO:0016787">
    <property type="term" value="F:hydrolase activity"/>
    <property type="evidence" value="ECO:0007669"/>
    <property type="project" value="UniProtKB-KW"/>
</dbReference>
<protein>
    <submittedName>
        <fullName evidence="14">M48 family metallopeptidase</fullName>
        <ecNumber evidence="14">3.4.24.-</ecNumber>
    </submittedName>
</protein>
<organism evidence="14 15">
    <name type="scientific">Pelomonas nitida</name>
    <dbReference type="NCBI Taxonomy" id="3299027"/>
    <lineage>
        <taxon>Bacteria</taxon>
        <taxon>Pseudomonadati</taxon>
        <taxon>Pseudomonadota</taxon>
        <taxon>Betaproteobacteria</taxon>
        <taxon>Burkholderiales</taxon>
        <taxon>Sphaerotilaceae</taxon>
        <taxon>Roseateles</taxon>
    </lineage>
</organism>
<evidence type="ECO:0000259" key="13">
    <source>
        <dbReference type="Pfam" id="PF01435"/>
    </source>
</evidence>
<evidence type="ECO:0000256" key="8">
    <source>
        <dbReference type="ARBA" id="ARBA00022833"/>
    </source>
</evidence>
<accession>A0ABW7FZW0</accession>
<dbReference type="EMBL" id="JBIGIA010000001">
    <property type="protein sequence ID" value="MFG6455234.1"/>
    <property type="molecule type" value="Genomic_DNA"/>
</dbReference>
<proteinExistence type="predicted"/>
<evidence type="ECO:0000256" key="5">
    <source>
        <dbReference type="ARBA" id="ARBA00022692"/>
    </source>
</evidence>
<keyword evidence="8" id="KW-0862">Zinc</keyword>
<feature type="transmembrane region" description="Helical" evidence="12">
    <location>
        <begin position="26"/>
        <end position="49"/>
    </location>
</feature>
<comment type="caution">
    <text evidence="14">The sequence shown here is derived from an EMBL/GenBank/DDBJ whole genome shotgun (WGS) entry which is preliminary data.</text>
</comment>
<evidence type="ECO:0000313" key="15">
    <source>
        <dbReference type="Proteomes" id="UP001606305"/>
    </source>
</evidence>
<feature type="transmembrane region" description="Helical" evidence="12">
    <location>
        <begin position="222"/>
        <end position="240"/>
    </location>
</feature>
<keyword evidence="6" id="KW-0479">Metal-binding</keyword>
<keyword evidence="15" id="KW-1185">Reference proteome</keyword>
<keyword evidence="5 12" id="KW-0812">Transmembrane</keyword>
<dbReference type="Pfam" id="PF01435">
    <property type="entry name" value="Peptidase_M48"/>
    <property type="match status" value="1"/>
</dbReference>
<evidence type="ECO:0000256" key="12">
    <source>
        <dbReference type="SAM" id="Phobius"/>
    </source>
</evidence>
<keyword evidence="4" id="KW-0645">Protease</keyword>
<dbReference type="Proteomes" id="UP001606305">
    <property type="component" value="Unassembled WGS sequence"/>
</dbReference>
<comment type="subcellular location">
    <subcellularLocation>
        <location evidence="2">Cell membrane</location>
        <topology evidence="2">Multi-pass membrane protein</topology>
    </subcellularLocation>
</comment>